<dbReference type="AlphaFoldDB" id="A0A1M6AZ33"/>
<protein>
    <submittedName>
        <fullName evidence="1">Uncharacterized protein</fullName>
    </submittedName>
</protein>
<organism evidence="1 2">
    <name type="scientific">Mesonia phycicola</name>
    <dbReference type="NCBI Taxonomy" id="579105"/>
    <lineage>
        <taxon>Bacteria</taxon>
        <taxon>Pseudomonadati</taxon>
        <taxon>Bacteroidota</taxon>
        <taxon>Flavobacteriia</taxon>
        <taxon>Flavobacteriales</taxon>
        <taxon>Flavobacteriaceae</taxon>
        <taxon>Mesonia</taxon>
    </lineage>
</organism>
<dbReference type="EMBL" id="FQYY01000001">
    <property type="protein sequence ID" value="SHI41764.1"/>
    <property type="molecule type" value="Genomic_DNA"/>
</dbReference>
<evidence type="ECO:0000313" key="2">
    <source>
        <dbReference type="Proteomes" id="UP000184225"/>
    </source>
</evidence>
<reference evidence="1 2" key="1">
    <citation type="submission" date="2016-11" db="EMBL/GenBank/DDBJ databases">
        <authorList>
            <person name="Jaros S."/>
            <person name="Januszkiewicz K."/>
            <person name="Wedrychowicz H."/>
        </authorList>
    </citation>
    <scope>NUCLEOTIDE SEQUENCE [LARGE SCALE GENOMIC DNA]</scope>
    <source>
        <strain evidence="1 2">DSM 21425</strain>
    </source>
</reference>
<dbReference type="PROSITE" id="PS51257">
    <property type="entry name" value="PROKAR_LIPOPROTEIN"/>
    <property type="match status" value="1"/>
</dbReference>
<proteinExistence type="predicted"/>
<sequence>MNKLYLYTLFVFSFITLVSCDINNPNEDKFEDDPESGWIYFERGTTSVPYSETATIPLTLTAPVNLNGLDVTYMVEAVDNSSVVPASVVGTFTQEDAIIEGELEGSLDINLSDIEEGVCYEIKVTILDTNNGSVDVGLDQNEEEGATVYLTEHYLSTGVFPDEFNGVSYYNEDPIYSFQPTLTPVEGEDNVYEIDTAWGVDFLPTLSSSLDALPYPATLTINNDGSVLIEGSADYATGGEGYYNACDQTITYTLTQSYLTDNTITFDVILTGI</sequence>
<dbReference type="Proteomes" id="UP000184225">
    <property type="component" value="Unassembled WGS sequence"/>
</dbReference>
<accession>A0A1M6AZ33</accession>
<dbReference type="OrthoDB" id="1340558at2"/>
<keyword evidence="2" id="KW-1185">Reference proteome</keyword>
<dbReference type="RefSeq" id="WP_073147901.1">
    <property type="nucleotide sequence ID" value="NZ_FQYY01000001.1"/>
</dbReference>
<dbReference type="STRING" id="579105.SAMN04488096_101519"/>
<gene>
    <name evidence="1" type="ORF">SAMN04488096_101519</name>
</gene>
<evidence type="ECO:0000313" key="1">
    <source>
        <dbReference type="EMBL" id="SHI41764.1"/>
    </source>
</evidence>
<name>A0A1M6AZ33_9FLAO</name>